<keyword evidence="2" id="KW-0732">Signal</keyword>
<gene>
    <name evidence="3" type="ORF">NYR02_02425</name>
</gene>
<organism evidence="3 4">
    <name type="scientific">Thalassolituus pacificus</name>
    <dbReference type="NCBI Taxonomy" id="2975440"/>
    <lineage>
        <taxon>Bacteria</taxon>
        <taxon>Pseudomonadati</taxon>
        <taxon>Pseudomonadota</taxon>
        <taxon>Gammaproteobacteria</taxon>
        <taxon>Oceanospirillales</taxon>
        <taxon>Oceanospirillaceae</taxon>
        <taxon>Thalassolituus</taxon>
    </lineage>
</organism>
<evidence type="ECO:0000313" key="4">
    <source>
        <dbReference type="Proteomes" id="UP001147830"/>
    </source>
</evidence>
<protein>
    <submittedName>
        <fullName evidence="3">Transporter substrate-binding domain-containing protein</fullName>
    </submittedName>
</protein>
<dbReference type="PANTHER" id="PTHR35936:SF25">
    <property type="entry name" value="ABC TRANSPORTER SUBSTRATE-BINDING PROTEIN"/>
    <property type="match status" value="1"/>
</dbReference>
<evidence type="ECO:0000313" key="3">
    <source>
        <dbReference type="EMBL" id="MCT7357876.1"/>
    </source>
</evidence>
<dbReference type="EMBL" id="JAOANI010000009">
    <property type="protein sequence ID" value="MCT7357876.1"/>
    <property type="molecule type" value="Genomic_DNA"/>
</dbReference>
<evidence type="ECO:0000256" key="1">
    <source>
        <dbReference type="ARBA" id="ARBA00010333"/>
    </source>
</evidence>
<sequence>MRHIFCAVLLLVAGIFPAQAEDKTIYLTSLSWPPYSDPQMAEQGASVAVAKAAFAAMGYTLMVDFYPWSRAVHLAKDQSSKYAGYFPEYYSDDIAAEFAFSEAMGSGPLGFVQAAAKPVSWSSLDDLKAFQVGVVKDYVNTADFDAMVASGQLKVSEVISDKNNIQKAAFGRIDLAVIDKNVLEYSVKTDPDLVKLKDKISFNDKLLENKKLFICFKNNKQAMADIFNEGLTKIDAAKIQADYLAGLK</sequence>
<feature type="chain" id="PRO_5040885469" evidence="2">
    <location>
        <begin position="21"/>
        <end position="248"/>
    </location>
</feature>
<comment type="similarity">
    <text evidence="1">Belongs to the bacterial solute-binding protein 3 family.</text>
</comment>
<reference evidence="3" key="2">
    <citation type="submission" date="2022-08" db="EMBL/GenBank/DDBJ databases">
        <authorList>
            <person name="Dong C."/>
        </authorList>
    </citation>
    <scope>NUCLEOTIDE SEQUENCE</scope>
    <source>
        <strain evidence="3">59MF3M-4</strain>
    </source>
</reference>
<dbReference type="Proteomes" id="UP001147830">
    <property type="component" value="Unassembled WGS sequence"/>
</dbReference>
<dbReference type="PANTHER" id="PTHR35936">
    <property type="entry name" value="MEMBRANE-BOUND LYTIC MUREIN TRANSGLYCOSYLASE F"/>
    <property type="match status" value="1"/>
</dbReference>
<dbReference type="AlphaFoldDB" id="A0A9X2WCE9"/>
<dbReference type="RefSeq" id="WP_260974804.1">
    <property type="nucleotide sequence ID" value="NZ_JAOANI010000009.1"/>
</dbReference>
<feature type="signal peptide" evidence="2">
    <location>
        <begin position="1"/>
        <end position="20"/>
    </location>
</feature>
<proteinExistence type="inferred from homology"/>
<comment type="caution">
    <text evidence="3">The sequence shown here is derived from an EMBL/GenBank/DDBJ whole genome shotgun (WGS) entry which is preliminary data.</text>
</comment>
<dbReference type="SUPFAM" id="SSF53850">
    <property type="entry name" value="Periplasmic binding protein-like II"/>
    <property type="match status" value="1"/>
</dbReference>
<name>A0A9X2WCE9_9GAMM</name>
<dbReference type="Gene3D" id="3.40.190.10">
    <property type="entry name" value="Periplasmic binding protein-like II"/>
    <property type="match status" value="2"/>
</dbReference>
<keyword evidence="4" id="KW-1185">Reference proteome</keyword>
<reference evidence="3" key="1">
    <citation type="journal article" date="2022" name="Front. Microbiol.">
        <title>Genome-based taxonomic rearrangement of Oceanobacter-related bacteria including the description of Thalassolituus hydrocarbonoclasticus sp. nov. and Thalassolituus pacificus sp. nov. and emended description of the genus Thalassolituus.</title>
        <authorList>
            <person name="Dong C."/>
            <person name="Wei L."/>
            <person name="Wang J."/>
            <person name="Lai Q."/>
            <person name="Huang Z."/>
            <person name="Shao Z."/>
        </authorList>
    </citation>
    <scope>NUCLEOTIDE SEQUENCE</scope>
    <source>
        <strain evidence="3">59MF3M-4</strain>
    </source>
</reference>
<evidence type="ECO:0000256" key="2">
    <source>
        <dbReference type="SAM" id="SignalP"/>
    </source>
</evidence>
<accession>A0A9X2WCE9</accession>